<keyword evidence="10 15" id="KW-0808">Transferase</keyword>
<evidence type="ECO:0000256" key="15">
    <source>
        <dbReference type="HAMAP-Rule" id="MF_01018"/>
    </source>
</evidence>
<dbReference type="UniPathway" id="UPA00031">
    <property type="reaction ID" value="UER00006"/>
</dbReference>
<evidence type="ECO:0000313" key="18">
    <source>
        <dbReference type="Proteomes" id="UP000318509"/>
    </source>
</evidence>
<keyword evidence="9 15" id="KW-0328">Glycosyltransferase</keyword>
<accession>A0A537JYS8</accession>
<sequence length="200" mass="21868">MRTLEAAGYLTAAAWRSTRRLILPCREPDVRVLIAKPGDLLTYVEHGAADLGIAGKDVLLEQGRDVYELVDLGFGACRGVVAFPEARAAEWESLSPIRIATKYPRVTERHFWGQGRPVEIIELRGTVELAPQVGLADGILDLVMTGRTLAANHLVEVAEVFRSTARLVVNRMSLRTRAEAVQAVVERMRAAAAARDPSSV</sequence>
<comment type="pathway">
    <text evidence="3 15">Amino-acid biosynthesis; L-histidine biosynthesis; L-histidine from 5-phospho-alpha-D-ribose 1-diphosphate: step 1/9.</text>
</comment>
<evidence type="ECO:0000256" key="12">
    <source>
        <dbReference type="ARBA" id="ARBA00022840"/>
    </source>
</evidence>
<dbReference type="NCBIfam" id="TIGR00070">
    <property type="entry name" value="hisG"/>
    <property type="match status" value="1"/>
</dbReference>
<organism evidence="17 18">
    <name type="scientific">Candidatus Segetimicrobium genomatis</name>
    <dbReference type="NCBI Taxonomy" id="2569760"/>
    <lineage>
        <taxon>Bacteria</taxon>
        <taxon>Bacillati</taxon>
        <taxon>Candidatus Sysuimicrobiota</taxon>
        <taxon>Candidatus Sysuimicrobiia</taxon>
        <taxon>Candidatus Sysuimicrobiales</taxon>
        <taxon>Candidatus Segetimicrobiaceae</taxon>
        <taxon>Candidatus Segetimicrobium</taxon>
    </lineage>
</organism>
<comment type="caution">
    <text evidence="17">The sequence shown here is derived from an EMBL/GenBank/DDBJ whole genome shotgun (WGS) entry which is preliminary data.</text>
</comment>
<gene>
    <name evidence="15" type="primary">hisG</name>
    <name evidence="17" type="ORF">E6H00_12085</name>
</gene>
<comment type="function">
    <text evidence="14 15">Catalyzes the condensation of ATP and 5-phosphoribose 1-diphosphate to form N'-(5'-phosphoribosyl)-ATP (PR-ATP). Has a crucial role in the pathway because the rate of histidine biosynthesis seems to be controlled primarily by regulation of HisG enzymatic activity.</text>
</comment>
<dbReference type="InterPro" id="IPR018198">
    <property type="entry name" value="ATP_PRibTrfase_CS"/>
</dbReference>
<comment type="domain">
    <text evidence="15">Lacks the C-terminal regulatory region which is replaced by HisZ.</text>
</comment>
<dbReference type="HAMAP" id="MF_01018">
    <property type="entry name" value="HisG_Short"/>
    <property type="match status" value="1"/>
</dbReference>
<evidence type="ECO:0000256" key="6">
    <source>
        <dbReference type="ARBA" id="ARBA00020998"/>
    </source>
</evidence>
<dbReference type="Gene3D" id="3.40.190.10">
    <property type="entry name" value="Periplasmic binding protein-like II"/>
    <property type="match status" value="2"/>
</dbReference>
<evidence type="ECO:0000256" key="9">
    <source>
        <dbReference type="ARBA" id="ARBA00022676"/>
    </source>
</evidence>
<dbReference type="PANTHER" id="PTHR21403:SF8">
    <property type="entry name" value="ATP PHOSPHORIBOSYLTRANSFERASE"/>
    <property type="match status" value="1"/>
</dbReference>
<evidence type="ECO:0000256" key="10">
    <source>
        <dbReference type="ARBA" id="ARBA00022679"/>
    </source>
</evidence>
<evidence type="ECO:0000259" key="16">
    <source>
        <dbReference type="Pfam" id="PF01634"/>
    </source>
</evidence>
<dbReference type="InterPro" id="IPR013820">
    <property type="entry name" value="ATP_PRibTrfase_cat"/>
</dbReference>
<keyword evidence="13 15" id="KW-0368">Histidine biosynthesis</keyword>
<evidence type="ECO:0000256" key="13">
    <source>
        <dbReference type="ARBA" id="ARBA00023102"/>
    </source>
</evidence>
<feature type="domain" description="ATP phosphoribosyltransferase catalytic" evidence="16">
    <location>
        <begin position="36"/>
        <end position="189"/>
    </location>
</feature>
<dbReference type="GO" id="GO:0000105">
    <property type="term" value="P:L-histidine biosynthetic process"/>
    <property type="evidence" value="ECO:0007669"/>
    <property type="project" value="UniProtKB-UniRule"/>
</dbReference>
<evidence type="ECO:0000256" key="3">
    <source>
        <dbReference type="ARBA" id="ARBA00004667"/>
    </source>
</evidence>
<comment type="subcellular location">
    <subcellularLocation>
        <location evidence="2 15">Cytoplasm</location>
    </subcellularLocation>
</comment>
<dbReference type="EC" id="2.4.2.17" evidence="5 15"/>
<dbReference type="GO" id="GO:0005524">
    <property type="term" value="F:ATP binding"/>
    <property type="evidence" value="ECO:0007669"/>
    <property type="project" value="UniProtKB-KW"/>
</dbReference>
<evidence type="ECO:0000256" key="5">
    <source>
        <dbReference type="ARBA" id="ARBA00011946"/>
    </source>
</evidence>
<evidence type="ECO:0000256" key="14">
    <source>
        <dbReference type="ARBA" id="ARBA00024861"/>
    </source>
</evidence>
<dbReference type="PANTHER" id="PTHR21403">
    <property type="entry name" value="ATP PHOSPHORIBOSYLTRANSFERASE ATP-PRTASE"/>
    <property type="match status" value="1"/>
</dbReference>
<keyword evidence="7 15" id="KW-0963">Cytoplasm</keyword>
<dbReference type="InterPro" id="IPR001348">
    <property type="entry name" value="ATP_PRibTrfase_HisG"/>
</dbReference>
<comment type="similarity">
    <text evidence="4 15">Belongs to the ATP phosphoribosyltransferase family. Short subfamily.</text>
</comment>
<protein>
    <recommendedName>
        <fullName evidence="6 15">ATP phosphoribosyltransferase</fullName>
        <shortName evidence="15">ATP-PRT</shortName>
        <shortName evidence="15">ATP-PRTase</shortName>
        <ecNumber evidence="5 15">2.4.2.17</ecNumber>
    </recommendedName>
</protein>
<keyword evidence="12 15" id="KW-0067">ATP-binding</keyword>
<reference evidence="17 18" key="1">
    <citation type="journal article" date="2019" name="Nat. Microbiol.">
        <title>Mediterranean grassland soil C-N compound turnover is dependent on rainfall and depth, and is mediated by genomically divergent microorganisms.</title>
        <authorList>
            <person name="Diamond S."/>
            <person name="Andeer P.F."/>
            <person name="Li Z."/>
            <person name="Crits-Christoph A."/>
            <person name="Burstein D."/>
            <person name="Anantharaman K."/>
            <person name="Lane K.R."/>
            <person name="Thomas B.C."/>
            <person name="Pan C."/>
            <person name="Northen T.R."/>
            <person name="Banfield J.F."/>
        </authorList>
    </citation>
    <scope>NUCLEOTIDE SEQUENCE [LARGE SCALE GENOMIC DNA]</scope>
    <source>
        <strain evidence="17">NP_3</strain>
    </source>
</reference>
<comment type="catalytic activity">
    <reaction evidence="1 15">
        <text>1-(5-phospho-beta-D-ribosyl)-ATP + diphosphate = 5-phospho-alpha-D-ribose 1-diphosphate + ATP</text>
        <dbReference type="Rhea" id="RHEA:18473"/>
        <dbReference type="ChEBI" id="CHEBI:30616"/>
        <dbReference type="ChEBI" id="CHEBI:33019"/>
        <dbReference type="ChEBI" id="CHEBI:58017"/>
        <dbReference type="ChEBI" id="CHEBI:73183"/>
        <dbReference type="EC" id="2.4.2.17"/>
    </reaction>
</comment>
<keyword evidence="11 15" id="KW-0547">Nucleotide-binding</keyword>
<evidence type="ECO:0000256" key="4">
    <source>
        <dbReference type="ARBA" id="ARBA00009489"/>
    </source>
</evidence>
<evidence type="ECO:0000313" key="17">
    <source>
        <dbReference type="EMBL" id="TMI88675.1"/>
    </source>
</evidence>
<evidence type="ECO:0000256" key="2">
    <source>
        <dbReference type="ARBA" id="ARBA00004496"/>
    </source>
</evidence>
<evidence type="ECO:0000256" key="8">
    <source>
        <dbReference type="ARBA" id="ARBA00022605"/>
    </source>
</evidence>
<dbReference type="InterPro" id="IPR024893">
    <property type="entry name" value="ATP_PRibTrfase_HisG_short"/>
</dbReference>
<dbReference type="Pfam" id="PF01634">
    <property type="entry name" value="HisG"/>
    <property type="match status" value="1"/>
</dbReference>
<dbReference type="PROSITE" id="PS01316">
    <property type="entry name" value="ATP_P_PHORIBOSYLTR"/>
    <property type="match status" value="1"/>
</dbReference>
<name>A0A537JYS8_9BACT</name>
<evidence type="ECO:0000256" key="7">
    <source>
        <dbReference type="ARBA" id="ARBA00022490"/>
    </source>
</evidence>
<evidence type="ECO:0000256" key="11">
    <source>
        <dbReference type="ARBA" id="ARBA00022741"/>
    </source>
</evidence>
<dbReference type="Proteomes" id="UP000318509">
    <property type="component" value="Unassembled WGS sequence"/>
</dbReference>
<dbReference type="SUPFAM" id="SSF53850">
    <property type="entry name" value="Periplasmic binding protein-like II"/>
    <property type="match status" value="1"/>
</dbReference>
<dbReference type="GO" id="GO:0003879">
    <property type="term" value="F:ATP phosphoribosyltransferase activity"/>
    <property type="evidence" value="ECO:0007669"/>
    <property type="project" value="UniProtKB-UniRule"/>
</dbReference>
<dbReference type="GO" id="GO:0005737">
    <property type="term" value="C:cytoplasm"/>
    <property type="evidence" value="ECO:0007669"/>
    <property type="project" value="UniProtKB-SubCell"/>
</dbReference>
<comment type="subunit">
    <text evidence="15">Heteromultimer composed of HisG and HisZ subunits.</text>
</comment>
<dbReference type="EMBL" id="VBAK01000137">
    <property type="protein sequence ID" value="TMI88675.1"/>
    <property type="molecule type" value="Genomic_DNA"/>
</dbReference>
<dbReference type="CDD" id="cd13595">
    <property type="entry name" value="PBP2_HisGs"/>
    <property type="match status" value="1"/>
</dbReference>
<evidence type="ECO:0000256" key="1">
    <source>
        <dbReference type="ARBA" id="ARBA00000915"/>
    </source>
</evidence>
<dbReference type="AlphaFoldDB" id="A0A537JYS8"/>
<proteinExistence type="inferred from homology"/>
<keyword evidence="8 15" id="KW-0028">Amino-acid biosynthesis</keyword>